<dbReference type="PROSITE" id="PS50893">
    <property type="entry name" value="ABC_TRANSPORTER_2"/>
    <property type="match status" value="2"/>
</dbReference>
<dbReference type="InterPro" id="IPR017871">
    <property type="entry name" value="ABC_transporter-like_CS"/>
</dbReference>
<evidence type="ECO:0000313" key="6">
    <source>
        <dbReference type="EMBL" id="QTQ12628.1"/>
    </source>
</evidence>
<evidence type="ECO:0000256" key="3">
    <source>
        <dbReference type="ARBA" id="ARBA00022741"/>
    </source>
</evidence>
<dbReference type="InterPro" id="IPR027417">
    <property type="entry name" value="P-loop_NTPase"/>
</dbReference>
<dbReference type="InterPro" id="IPR050107">
    <property type="entry name" value="ABC_carbohydrate_import_ATPase"/>
</dbReference>
<dbReference type="PANTHER" id="PTHR43790">
    <property type="entry name" value="CARBOHYDRATE TRANSPORT ATP-BINDING PROTEIN MG119-RELATED"/>
    <property type="match status" value="1"/>
</dbReference>
<dbReference type="GO" id="GO:0016887">
    <property type="term" value="F:ATP hydrolysis activity"/>
    <property type="evidence" value="ECO:0007669"/>
    <property type="project" value="InterPro"/>
</dbReference>
<feature type="domain" description="ABC transporter" evidence="5">
    <location>
        <begin position="256"/>
        <end position="495"/>
    </location>
</feature>
<organism evidence="6 7">
    <name type="scientific">Treponema parvum</name>
    <dbReference type="NCBI Taxonomy" id="138851"/>
    <lineage>
        <taxon>Bacteria</taxon>
        <taxon>Pseudomonadati</taxon>
        <taxon>Spirochaetota</taxon>
        <taxon>Spirochaetia</taxon>
        <taxon>Spirochaetales</taxon>
        <taxon>Treponemataceae</taxon>
        <taxon>Treponema</taxon>
    </lineage>
</organism>
<evidence type="ECO:0000313" key="7">
    <source>
        <dbReference type="Proteomes" id="UP000671995"/>
    </source>
</evidence>
<dbReference type="SUPFAM" id="SSF52540">
    <property type="entry name" value="P-loop containing nucleoside triphosphate hydrolases"/>
    <property type="match status" value="2"/>
</dbReference>
<dbReference type="AlphaFoldDB" id="A0A975IDC2"/>
<dbReference type="PROSITE" id="PS00211">
    <property type="entry name" value="ABC_TRANSPORTER_1"/>
    <property type="match status" value="1"/>
</dbReference>
<keyword evidence="4 6" id="KW-0067">ATP-binding</keyword>
<keyword evidence="3" id="KW-0547">Nucleotide-binding</keyword>
<reference evidence="6" key="2">
    <citation type="journal article" date="2021" name="Microbiol. Resour. Announc.">
        <title>Complete Genome Sequences of Three Human Oral Treponema parvum Isolates.</title>
        <authorList>
            <person name="Zeng H."/>
            <person name="Watt R.M."/>
        </authorList>
    </citation>
    <scope>NUCLEOTIDE SEQUENCE</scope>
    <source>
        <strain evidence="6">ATCC 700773</strain>
    </source>
</reference>
<keyword evidence="2" id="KW-0677">Repeat</keyword>
<evidence type="ECO:0000256" key="4">
    <source>
        <dbReference type="ARBA" id="ARBA00022840"/>
    </source>
</evidence>
<dbReference type="SMART" id="SM00382">
    <property type="entry name" value="AAA"/>
    <property type="match status" value="2"/>
</dbReference>
<proteinExistence type="predicted"/>
<dbReference type="Pfam" id="PF00005">
    <property type="entry name" value="ABC_tran"/>
    <property type="match status" value="2"/>
</dbReference>
<evidence type="ECO:0000256" key="2">
    <source>
        <dbReference type="ARBA" id="ARBA00022737"/>
    </source>
</evidence>
<dbReference type="CDD" id="cd03216">
    <property type="entry name" value="ABC_Carb_Monos_I"/>
    <property type="match status" value="1"/>
</dbReference>
<dbReference type="Gene3D" id="3.40.50.300">
    <property type="entry name" value="P-loop containing nucleotide triphosphate hydrolases"/>
    <property type="match status" value="2"/>
</dbReference>
<sequence length="496" mass="55226">MPDSVIVHMKDISISFSGNLILNKVNFSLRQGEIHSLMGANGAGKSTLIKILNGIYHQDAGNIILFGKTVKIKDPKDSERYGLAFVHQELNMCPDMTVAENMFIGNWAKTPYGLYDQKQTSKNATDLLNKMGIDLNPDTPVRKLRTAEKQIIEILKTLTRNAKIVVLDEPTSSLTENEKQKFFEIICRLKNKNVSIIFISHFLEDVMHLSDRVTVLKDGTVNGEFTRGEYSKEDLVQAMMGVKVMQSTFKPFEKTFHGEPILKVENLNSKGKFSNISFSINKGDIVGVCGLLGAGKTEIARAIFGLDSFTSGNIYIDGKLIKTPTPNIMLKNKVALLTEERKNEGFIPLLSVRENITLSIIKKLKKGIKINLTKQKKFAQDIAETMLIKMSGIEQPVFALSGGNQQKVVLAKCLASKPRLFLLDEPTRGVDVLAKSEIYKILRKYAKEGISVLIFSSEIEELLSNCSKILILHKGIIINCVDSLSITKNDLLKMLG</sequence>
<dbReference type="GO" id="GO:0005524">
    <property type="term" value="F:ATP binding"/>
    <property type="evidence" value="ECO:0007669"/>
    <property type="project" value="UniProtKB-KW"/>
</dbReference>
<keyword evidence="1" id="KW-0813">Transport</keyword>
<name>A0A975IDC2_9SPIR</name>
<dbReference type="InterPro" id="IPR003593">
    <property type="entry name" value="AAA+_ATPase"/>
</dbReference>
<dbReference type="RefSeq" id="WP_210117341.1">
    <property type="nucleotide sequence ID" value="NZ_CP054257.1"/>
</dbReference>
<feature type="domain" description="ABC transporter" evidence="5">
    <location>
        <begin position="7"/>
        <end position="243"/>
    </location>
</feature>
<evidence type="ECO:0000259" key="5">
    <source>
        <dbReference type="PROSITE" id="PS50893"/>
    </source>
</evidence>
<gene>
    <name evidence="6" type="ORF">HRI96_10725</name>
</gene>
<dbReference type="EMBL" id="CP054257">
    <property type="protein sequence ID" value="QTQ12628.1"/>
    <property type="molecule type" value="Genomic_DNA"/>
</dbReference>
<dbReference type="PANTHER" id="PTHR43790:SF9">
    <property type="entry name" value="GALACTOFURANOSE TRANSPORTER ATP-BINDING PROTEIN YTFR"/>
    <property type="match status" value="1"/>
</dbReference>
<reference evidence="6" key="1">
    <citation type="submission" date="2020-05" db="EMBL/GenBank/DDBJ databases">
        <authorList>
            <person name="Zeng H."/>
            <person name="Chan Y.K."/>
            <person name="Watt R.M."/>
        </authorList>
    </citation>
    <scope>NUCLEOTIDE SEQUENCE</scope>
    <source>
        <strain evidence="6">ATCC 700773</strain>
    </source>
</reference>
<dbReference type="InterPro" id="IPR003439">
    <property type="entry name" value="ABC_transporter-like_ATP-bd"/>
</dbReference>
<accession>A0A975IDC2</accession>
<evidence type="ECO:0000256" key="1">
    <source>
        <dbReference type="ARBA" id="ARBA00022448"/>
    </source>
</evidence>
<protein>
    <submittedName>
        <fullName evidence="6">Sugar ABC transporter ATP-binding protein</fullName>
    </submittedName>
</protein>
<dbReference type="Proteomes" id="UP000671995">
    <property type="component" value="Chromosome"/>
</dbReference>
<dbReference type="CDD" id="cd03215">
    <property type="entry name" value="ABC_Carb_Monos_II"/>
    <property type="match status" value="1"/>
</dbReference>